<dbReference type="InterPro" id="IPR000330">
    <property type="entry name" value="SNF2_N"/>
</dbReference>
<keyword evidence="2" id="KW-0378">Hydrolase</keyword>
<dbReference type="STRING" id="400682.A0A1X7VPP6"/>
<dbReference type="GO" id="GO:0005524">
    <property type="term" value="F:ATP binding"/>
    <property type="evidence" value="ECO:0007669"/>
    <property type="project" value="InterPro"/>
</dbReference>
<dbReference type="PANTHER" id="PTHR45766:SF6">
    <property type="entry name" value="SWI_SNF-RELATED MATRIX-ASSOCIATED ACTIN-DEPENDENT REGULATOR OF CHROMATIN SUBFAMILY A-LIKE PROTEIN 1"/>
    <property type="match status" value="1"/>
</dbReference>
<dbReference type="Gene3D" id="3.40.50.10810">
    <property type="entry name" value="Tandem AAA-ATPase domain"/>
    <property type="match status" value="1"/>
</dbReference>
<evidence type="ECO:0000313" key="10">
    <source>
        <dbReference type="Proteomes" id="UP000007879"/>
    </source>
</evidence>
<dbReference type="Gene3D" id="3.40.50.300">
    <property type="entry name" value="P-loop containing nucleotide triphosphate hydrolases"/>
    <property type="match status" value="1"/>
</dbReference>
<dbReference type="SUPFAM" id="SSF52540">
    <property type="entry name" value="P-loop containing nucleoside triphosphate hydrolases"/>
    <property type="match status" value="2"/>
</dbReference>
<feature type="compositionally biased region" description="Basic and acidic residues" evidence="5">
    <location>
        <begin position="8"/>
        <end position="23"/>
    </location>
</feature>
<evidence type="ECO:0000256" key="4">
    <source>
        <dbReference type="PROSITE-ProRule" id="PRU00800"/>
    </source>
</evidence>
<dbReference type="CDD" id="cd18010">
    <property type="entry name" value="DEXHc_HARP_SMARCAL1"/>
    <property type="match status" value="1"/>
</dbReference>
<dbReference type="Proteomes" id="UP000007879">
    <property type="component" value="Unassembled WGS sequence"/>
</dbReference>
<dbReference type="SMART" id="SM00487">
    <property type="entry name" value="DEXDc"/>
    <property type="match status" value="1"/>
</dbReference>
<dbReference type="InterPro" id="IPR049730">
    <property type="entry name" value="SNF2/RAD54-like_C"/>
</dbReference>
<dbReference type="KEGG" id="aqu:100638246"/>
<reference evidence="10" key="1">
    <citation type="journal article" date="2010" name="Nature">
        <title>The Amphimedon queenslandica genome and the evolution of animal complexity.</title>
        <authorList>
            <person name="Srivastava M."/>
            <person name="Simakov O."/>
            <person name="Chapman J."/>
            <person name="Fahey B."/>
            <person name="Gauthier M.E."/>
            <person name="Mitros T."/>
            <person name="Richards G.S."/>
            <person name="Conaco C."/>
            <person name="Dacre M."/>
            <person name="Hellsten U."/>
            <person name="Larroux C."/>
            <person name="Putnam N.H."/>
            <person name="Stanke M."/>
            <person name="Adamska M."/>
            <person name="Darling A."/>
            <person name="Degnan S.M."/>
            <person name="Oakley T.H."/>
            <person name="Plachetzki D.C."/>
            <person name="Zhai Y."/>
            <person name="Adamski M."/>
            <person name="Calcino A."/>
            <person name="Cummins S.F."/>
            <person name="Goodstein D.M."/>
            <person name="Harris C."/>
            <person name="Jackson D.J."/>
            <person name="Leys S.P."/>
            <person name="Shu S."/>
            <person name="Woodcroft B.J."/>
            <person name="Vervoort M."/>
            <person name="Kosik K.S."/>
            <person name="Manning G."/>
            <person name="Degnan B.M."/>
            <person name="Rokhsar D.S."/>
        </authorList>
    </citation>
    <scope>NUCLEOTIDE SEQUENCE [LARGE SCALE GENOMIC DNA]</scope>
</reference>
<protein>
    <recommendedName>
        <fullName evidence="11">SWI/SNF-related matrix-associated actin-dependent regulator of chromatin subfamily A-like protein 1</fullName>
    </recommendedName>
</protein>
<dbReference type="CDD" id="cd18793">
    <property type="entry name" value="SF2_C_SNF"/>
    <property type="match status" value="1"/>
</dbReference>
<gene>
    <name evidence="9" type="primary">100638246</name>
</gene>
<dbReference type="SMART" id="SM00490">
    <property type="entry name" value="HELICc"/>
    <property type="match status" value="1"/>
</dbReference>
<dbReference type="PROSITE" id="PS51467">
    <property type="entry name" value="HARP"/>
    <property type="match status" value="1"/>
</dbReference>
<feature type="compositionally biased region" description="Pro residues" evidence="5">
    <location>
        <begin position="54"/>
        <end position="65"/>
    </location>
</feature>
<dbReference type="GO" id="GO:0006281">
    <property type="term" value="P:DNA repair"/>
    <property type="evidence" value="ECO:0007669"/>
    <property type="project" value="TreeGrafter"/>
</dbReference>
<dbReference type="GO" id="GO:0043596">
    <property type="term" value="C:nuclear replication fork"/>
    <property type="evidence" value="ECO:0007669"/>
    <property type="project" value="TreeGrafter"/>
</dbReference>
<dbReference type="InterPro" id="IPR014001">
    <property type="entry name" value="Helicase_ATP-bd"/>
</dbReference>
<feature type="domain" description="HARP" evidence="8">
    <location>
        <begin position="67"/>
        <end position="144"/>
    </location>
</feature>
<proteinExistence type="inferred from homology"/>
<feature type="region of interest" description="Disordered" evidence="5">
    <location>
        <begin position="1"/>
        <end position="67"/>
    </location>
</feature>
<evidence type="ECO:0008006" key="11">
    <source>
        <dbReference type="Google" id="ProtNLM"/>
    </source>
</evidence>
<dbReference type="GO" id="GO:0031297">
    <property type="term" value="P:replication fork processing"/>
    <property type="evidence" value="ECO:0007669"/>
    <property type="project" value="TreeGrafter"/>
</dbReference>
<evidence type="ECO:0000259" key="6">
    <source>
        <dbReference type="PROSITE" id="PS51192"/>
    </source>
</evidence>
<dbReference type="Pfam" id="PF07443">
    <property type="entry name" value="HARP"/>
    <property type="match status" value="1"/>
</dbReference>
<dbReference type="Pfam" id="PF00176">
    <property type="entry name" value="SNF2-rel_dom"/>
    <property type="match status" value="1"/>
</dbReference>
<keyword evidence="3" id="KW-0539">Nucleus</keyword>
<dbReference type="InterPro" id="IPR027417">
    <property type="entry name" value="P-loop_NTPase"/>
</dbReference>
<evidence type="ECO:0000259" key="7">
    <source>
        <dbReference type="PROSITE" id="PS51194"/>
    </source>
</evidence>
<comment type="similarity">
    <text evidence="4">Belongs to the SNF2/RAD54 helicase family. SMARCAL1 subfamily.</text>
</comment>
<dbReference type="PANTHER" id="PTHR45766">
    <property type="entry name" value="DNA ANNEALING HELICASE AND ENDONUCLEASE ZRANB3 FAMILY MEMBER"/>
    <property type="match status" value="1"/>
</dbReference>
<organism evidence="9">
    <name type="scientific">Amphimedon queenslandica</name>
    <name type="common">Sponge</name>
    <dbReference type="NCBI Taxonomy" id="400682"/>
    <lineage>
        <taxon>Eukaryota</taxon>
        <taxon>Metazoa</taxon>
        <taxon>Porifera</taxon>
        <taxon>Demospongiae</taxon>
        <taxon>Heteroscleromorpha</taxon>
        <taxon>Haplosclerida</taxon>
        <taxon>Niphatidae</taxon>
        <taxon>Amphimedon</taxon>
    </lineage>
</organism>
<keyword evidence="10" id="KW-1185">Reference proteome</keyword>
<sequence>MSRLSQEQLERIRENKRKAQERLARKRPLPQASSTDLPPLKQPPIKPSFYSSAPPRPPVKKPPVGPQDKVLFKKRITASFILKDASHFKVLVPYEPTLIDLFKTIKSRSYDASTQVWSFALQDYQKLIKEMRERVPHVQFDLIPKPVLDAFHGNKGGAKKTTPINYKDRIGSHIYSTLMDFQKEGIEYIIQRQGRCLLADDMGLGKTIQAIAVASYYRSDWPLLVVCPSSLKISWAEAFQRWIPSLSKKDINVIMTMKCPTKGLVTIISYDLLSKMSKQFKEMGPGFVIADESHFLKNYKTARSKATVPLIKKAKRALLLSGTPALSRPIELYTQIASLDKQFTLSIIDYGKRYCSGAQNKFGWDFSGSSNMSELQLFMEQKLMIRRLKIDVLDQLPSKQRQTVLLDPSMTKGRAKEWKELQTELSKVPTLDKKTRKAALLPLFSKTGLMKLPAVKDYIIDQLQGDRKLLVFAHHKQVMDGICQSLRDKKYPFVRIDGNTASELRQQYCDRFQHDTKCLVAVLSITAANTGLTLTAASCVIFAELFWNPGVLVQAEDRVYRIGQHNSVNIYYLVAQDTADDYIWPMVRRKLKVLNEAGLAGEDFTSSENATHVQKFASDPQLKLDDWFIEDELKPEPMEDKYFSSTPPTADDHTPCHASSSSTGSTKYKDSDDEIQDVGGDDNSDEENEEKWFESLNENDLSAFFDDDFD</sequence>
<dbReference type="PROSITE" id="PS51192">
    <property type="entry name" value="HELICASE_ATP_BIND_1"/>
    <property type="match status" value="1"/>
</dbReference>
<dbReference type="EnsemblMetazoa" id="XM_020006153.1">
    <property type="protein sequence ID" value="XP_019861712.1"/>
    <property type="gene ID" value="LOC100638246"/>
</dbReference>
<dbReference type="InParanoid" id="A0A1X7VPP6"/>
<dbReference type="InterPro" id="IPR010003">
    <property type="entry name" value="HARP_dom"/>
</dbReference>
<accession>A0A1X7VPP6</accession>
<name>A0A1X7VPP6_AMPQE</name>
<comment type="subcellular location">
    <subcellularLocation>
        <location evidence="1">Nucleus</location>
    </subcellularLocation>
</comment>
<evidence type="ECO:0000256" key="5">
    <source>
        <dbReference type="SAM" id="MobiDB-lite"/>
    </source>
</evidence>
<feature type="compositionally biased region" description="Acidic residues" evidence="5">
    <location>
        <begin position="671"/>
        <end position="689"/>
    </location>
</feature>
<evidence type="ECO:0000256" key="1">
    <source>
        <dbReference type="ARBA" id="ARBA00004123"/>
    </source>
</evidence>
<evidence type="ECO:0000313" key="9">
    <source>
        <dbReference type="EnsemblMetazoa" id="Aqu2.1.41368_001"/>
    </source>
</evidence>
<dbReference type="EnsemblMetazoa" id="Aqu2.1.41368_001">
    <property type="protein sequence ID" value="Aqu2.1.41368_001"/>
    <property type="gene ID" value="Aqu2.1.41368"/>
</dbReference>
<dbReference type="InterPro" id="IPR001650">
    <property type="entry name" value="Helicase_C-like"/>
</dbReference>
<feature type="domain" description="Helicase ATP-binding" evidence="6">
    <location>
        <begin position="187"/>
        <end position="342"/>
    </location>
</feature>
<dbReference type="InterPro" id="IPR038718">
    <property type="entry name" value="SNF2-like_sf"/>
</dbReference>
<feature type="domain" description="Helicase C-terminal" evidence="7">
    <location>
        <begin position="454"/>
        <end position="612"/>
    </location>
</feature>
<dbReference type="GO" id="GO:0016787">
    <property type="term" value="F:hydrolase activity"/>
    <property type="evidence" value="ECO:0007669"/>
    <property type="project" value="UniProtKB-KW"/>
</dbReference>
<evidence type="ECO:0000256" key="2">
    <source>
        <dbReference type="ARBA" id="ARBA00022801"/>
    </source>
</evidence>
<feature type="compositionally biased region" description="Polar residues" evidence="5">
    <location>
        <begin position="657"/>
        <end position="666"/>
    </location>
</feature>
<dbReference type="PROSITE" id="PS51194">
    <property type="entry name" value="HELICASE_CTER"/>
    <property type="match status" value="1"/>
</dbReference>
<dbReference type="eggNOG" id="KOG1000">
    <property type="taxonomic scope" value="Eukaryota"/>
</dbReference>
<feature type="region of interest" description="Disordered" evidence="5">
    <location>
        <begin position="638"/>
        <end position="710"/>
    </location>
</feature>
<dbReference type="AlphaFoldDB" id="A0A1X7VPP6"/>
<dbReference type="Pfam" id="PF00271">
    <property type="entry name" value="Helicase_C"/>
    <property type="match status" value="1"/>
</dbReference>
<dbReference type="OrthoDB" id="605656at2759"/>
<evidence type="ECO:0000259" key="8">
    <source>
        <dbReference type="PROSITE" id="PS51467"/>
    </source>
</evidence>
<evidence type="ECO:0000256" key="3">
    <source>
        <dbReference type="ARBA" id="ARBA00023242"/>
    </source>
</evidence>
<reference evidence="9" key="2">
    <citation type="submission" date="2017-05" db="UniProtKB">
        <authorList>
            <consortium name="EnsemblMetazoa"/>
        </authorList>
    </citation>
    <scope>IDENTIFICATION</scope>
</reference>